<protein>
    <submittedName>
        <fullName evidence="1">Uncharacterized protein</fullName>
    </submittedName>
</protein>
<dbReference type="EMBL" id="FNLL01000004">
    <property type="protein sequence ID" value="SDU07813.1"/>
    <property type="molecule type" value="Genomic_DNA"/>
</dbReference>
<sequence>MKTLKTDIKLKDCMVEAIGGISDFITRTTGTKPEQEEIAAALSKYFVLKEILEFIQMERQEKKDQ</sequence>
<dbReference type="AlphaFoldDB" id="A0A1H2FKD3"/>
<organism evidence="1 2">
    <name type="scientific">Desulfobacula phenolica</name>
    <dbReference type="NCBI Taxonomy" id="90732"/>
    <lineage>
        <taxon>Bacteria</taxon>
        <taxon>Pseudomonadati</taxon>
        <taxon>Thermodesulfobacteriota</taxon>
        <taxon>Desulfobacteria</taxon>
        <taxon>Desulfobacterales</taxon>
        <taxon>Desulfobacteraceae</taxon>
        <taxon>Desulfobacula</taxon>
    </lineage>
</organism>
<accession>A0A1H2FKD3</accession>
<dbReference type="RefSeq" id="WP_139169004.1">
    <property type="nucleotide sequence ID" value="NZ_FNLL01000004.1"/>
</dbReference>
<proteinExistence type="predicted"/>
<dbReference type="Proteomes" id="UP000199608">
    <property type="component" value="Unassembled WGS sequence"/>
</dbReference>
<keyword evidence="2" id="KW-1185">Reference proteome</keyword>
<gene>
    <name evidence="1" type="ORF">SAMN04487931_104208</name>
</gene>
<evidence type="ECO:0000313" key="2">
    <source>
        <dbReference type="Proteomes" id="UP000199608"/>
    </source>
</evidence>
<reference evidence="2" key="1">
    <citation type="submission" date="2016-10" db="EMBL/GenBank/DDBJ databases">
        <authorList>
            <person name="Varghese N."/>
            <person name="Submissions S."/>
        </authorList>
    </citation>
    <scope>NUCLEOTIDE SEQUENCE [LARGE SCALE GENOMIC DNA]</scope>
    <source>
        <strain evidence="2">DSM 3384</strain>
    </source>
</reference>
<evidence type="ECO:0000313" key="1">
    <source>
        <dbReference type="EMBL" id="SDU07813.1"/>
    </source>
</evidence>
<name>A0A1H2FKD3_9BACT</name>